<evidence type="ECO:0000313" key="3">
    <source>
        <dbReference type="Proteomes" id="UP000578449"/>
    </source>
</evidence>
<dbReference type="InterPro" id="IPR046540">
    <property type="entry name" value="DMFA2_C"/>
</dbReference>
<dbReference type="EMBL" id="JACHGN010000024">
    <property type="protein sequence ID" value="MBB5138569.1"/>
    <property type="molecule type" value="Genomic_DNA"/>
</dbReference>
<evidence type="ECO:0000313" key="2">
    <source>
        <dbReference type="EMBL" id="MBB5138569.1"/>
    </source>
</evidence>
<dbReference type="SUPFAM" id="SSF52317">
    <property type="entry name" value="Class I glutamine amidotransferase-like"/>
    <property type="match status" value="1"/>
</dbReference>
<dbReference type="Proteomes" id="UP000578449">
    <property type="component" value="Unassembled WGS sequence"/>
</dbReference>
<organism evidence="2 3">
    <name type="scientific">Thermocatellispora tengchongensis</name>
    <dbReference type="NCBI Taxonomy" id="1073253"/>
    <lineage>
        <taxon>Bacteria</taxon>
        <taxon>Bacillati</taxon>
        <taxon>Actinomycetota</taxon>
        <taxon>Actinomycetes</taxon>
        <taxon>Streptosporangiales</taxon>
        <taxon>Streptosporangiaceae</taxon>
        <taxon>Thermocatellispora</taxon>
    </lineage>
</organism>
<dbReference type="AlphaFoldDB" id="A0A840PHW6"/>
<proteinExistence type="predicted"/>
<evidence type="ECO:0000259" key="1">
    <source>
        <dbReference type="Pfam" id="PF20254"/>
    </source>
</evidence>
<feature type="domain" description="N,N-dimethylformamidase beta subunit-like C-terminal" evidence="1">
    <location>
        <begin position="79"/>
        <end position="440"/>
    </location>
</feature>
<accession>A0A840PHW6</accession>
<keyword evidence="3" id="KW-1185">Reference proteome</keyword>
<gene>
    <name evidence="2" type="ORF">HNP84_008323</name>
</gene>
<reference evidence="2 3" key="1">
    <citation type="submission" date="2020-08" db="EMBL/GenBank/DDBJ databases">
        <title>Genomic Encyclopedia of Type Strains, Phase IV (KMG-IV): sequencing the most valuable type-strain genomes for metagenomic binning, comparative biology and taxonomic classification.</title>
        <authorList>
            <person name="Goeker M."/>
        </authorList>
    </citation>
    <scope>NUCLEOTIDE SEQUENCE [LARGE SCALE GENOMIC DNA]</scope>
    <source>
        <strain evidence="2 3">DSM 45615</strain>
    </source>
</reference>
<dbReference type="Pfam" id="PF20254">
    <property type="entry name" value="DMFA2_C"/>
    <property type="match status" value="1"/>
</dbReference>
<dbReference type="RefSeq" id="WP_185055440.1">
    <property type="nucleotide sequence ID" value="NZ_BAABIX010000025.1"/>
</dbReference>
<comment type="caution">
    <text evidence="2">The sequence shown here is derived from an EMBL/GenBank/DDBJ whole genome shotgun (WGS) entry which is preliminary data.</text>
</comment>
<protein>
    <recommendedName>
        <fullName evidence="1">N,N-dimethylformamidase beta subunit-like C-terminal domain-containing protein</fullName>
    </recommendedName>
</protein>
<dbReference type="InterPro" id="IPR029062">
    <property type="entry name" value="Class_I_gatase-like"/>
</dbReference>
<name>A0A840PHW6_9ACTN</name>
<sequence length="459" mass="50123">MIRGYAEQPSPRAGGQVTLRVATDAPEFRVELYRCGDGLVPCDKTPWLPGVYAPQHLPFHDWGRPGTGLRGEALAPWAAYPLPAPAEPGVYVAVLVEGDGRGRDTTDPDRTTPDGRDARALFVVRPRRPAAPILYKLPLLTYHAYNLVDGRAYDPASGEGHWCLYNTPRPGDLPTPVPPGVGLHRPGGGTGGTPYDIGNHDPFDPTPRQTYVHWDGRFVAWLEREGYPVDFCTDVDLHREGRALLEPYRLLVSAGHDEYWSDAMRAAVEEHVAAGGHAAFFGGNTCWWRVVFHDETTFSRVGFWHEQGHPENTLIGVSFRNGGERDRDDHPRPVGYRVQHAGHWVYAGTGLRDGDVFGEQDYLIGYECDGAVFDRSAYEAGAPARPTGADGTPPGFLILAVGDIRPSGWGHGNGAATLGLHTPCGTVFNAATTDWPRALDTCPEVAQMTRNVLNALSRP</sequence>